<reference evidence="2" key="1">
    <citation type="journal article" date="2021" name="Genome Biol. Evol.">
        <title>A High-Quality Reference Genome for a Parasitic Bivalve with Doubly Uniparental Inheritance (Bivalvia: Unionida).</title>
        <authorList>
            <person name="Smith C.H."/>
        </authorList>
    </citation>
    <scope>NUCLEOTIDE SEQUENCE</scope>
    <source>
        <strain evidence="2">CHS0354</strain>
    </source>
</reference>
<evidence type="ECO:0000313" key="3">
    <source>
        <dbReference type="Proteomes" id="UP001195483"/>
    </source>
</evidence>
<feature type="compositionally biased region" description="Basic and acidic residues" evidence="1">
    <location>
        <begin position="13"/>
        <end position="22"/>
    </location>
</feature>
<proteinExistence type="predicted"/>
<reference evidence="2" key="3">
    <citation type="submission" date="2023-05" db="EMBL/GenBank/DDBJ databases">
        <authorList>
            <person name="Smith C.H."/>
        </authorList>
    </citation>
    <scope>NUCLEOTIDE SEQUENCE</scope>
    <source>
        <strain evidence="2">CHS0354</strain>
        <tissue evidence="2">Mantle</tissue>
    </source>
</reference>
<dbReference type="EMBL" id="JAEAOA010001395">
    <property type="protein sequence ID" value="KAK3580767.1"/>
    <property type="molecule type" value="Genomic_DNA"/>
</dbReference>
<protein>
    <submittedName>
        <fullName evidence="2">Uncharacterized protein</fullName>
    </submittedName>
</protein>
<dbReference type="AlphaFoldDB" id="A0AAE0RW54"/>
<gene>
    <name evidence="2" type="ORF">CHS0354_023056</name>
</gene>
<evidence type="ECO:0000256" key="1">
    <source>
        <dbReference type="SAM" id="MobiDB-lite"/>
    </source>
</evidence>
<name>A0AAE0RW54_9BIVA</name>
<feature type="compositionally biased region" description="Polar residues" evidence="1">
    <location>
        <begin position="1"/>
        <end position="11"/>
    </location>
</feature>
<evidence type="ECO:0000313" key="2">
    <source>
        <dbReference type="EMBL" id="KAK3580767.1"/>
    </source>
</evidence>
<keyword evidence="3" id="KW-1185">Reference proteome</keyword>
<feature type="compositionally biased region" description="Basic residues" evidence="1">
    <location>
        <begin position="33"/>
        <end position="42"/>
    </location>
</feature>
<feature type="region of interest" description="Disordered" evidence="1">
    <location>
        <begin position="1"/>
        <end position="80"/>
    </location>
</feature>
<sequence length="80" mass="9256">MEKIRVNNNRSPMRKDGHHQEPDIEIPAPKTRGSSRFRKRSTRPYWLAKSPRARKRGSVDPRIIQGTSSRPKVPNKAINI</sequence>
<comment type="caution">
    <text evidence="2">The sequence shown here is derived from an EMBL/GenBank/DDBJ whole genome shotgun (WGS) entry which is preliminary data.</text>
</comment>
<reference evidence="2" key="2">
    <citation type="journal article" date="2021" name="Genome Biol. Evol.">
        <title>Developing a high-quality reference genome for a parasitic bivalve with doubly uniparental inheritance (Bivalvia: Unionida).</title>
        <authorList>
            <person name="Smith C.H."/>
        </authorList>
    </citation>
    <scope>NUCLEOTIDE SEQUENCE</scope>
    <source>
        <strain evidence="2">CHS0354</strain>
        <tissue evidence="2">Mantle</tissue>
    </source>
</reference>
<organism evidence="2 3">
    <name type="scientific">Potamilus streckersoni</name>
    <dbReference type="NCBI Taxonomy" id="2493646"/>
    <lineage>
        <taxon>Eukaryota</taxon>
        <taxon>Metazoa</taxon>
        <taxon>Spiralia</taxon>
        <taxon>Lophotrochozoa</taxon>
        <taxon>Mollusca</taxon>
        <taxon>Bivalvia</taxon>
        <taxon>Autobranchia</taxon>
        <taxon>Heteroconchia</taxon>
        <taxon>Palaeoheterodonta</taxon>
        <taxon>Unionida</taxon>
        <taxon>Unionoidea</taxon>
        <taxon>Unionidae</taxon>
        <taxon>Ambleminae</taxon>
        <taxon>Lampsilini</taxon>
        <taxon>Potamilus</taxon>
    </lineage>
</organism>
<dbReference type="Proteomes" id="UP001195483">
    <property type="component" value="Unassembled WGS sequence"/>
</dbReference>
<accession>A0AAE0RW54</accession>